<keyword evidence="1" id="KW-0812">Transmembrane</keyword>
<dbReference type="KEGG" id="tper:IWA51_08080"/>
<evidence type="ECO:0000313" key="3">
    <source>
        <dbReference type="Proteomes" id="UP000595224"/>
    </source>
</evidence>
<sequence>MAEFLEAMMLVCFGLSWPISVIKNYKSHTAKNMSLRFTLLIIAGYVAGIISKIYTHKFNYVLVVYILNLAIVSCNIAVYIINKRQDRQAASLKMPLSKADVHQEAV</sequence>
<evidence type="ECO:0000256" key="1">
    <source>
        <dbReference type="SAM" id="Phobius"/>
    </source>
</evidence>
<feature type="transmembrane region" description="Helical" evidence="1">
    <location>
        <begin position="60"/>
        <end position="81"/>
    </location>
</feature>
<keyword evidence="1" id="KW-0472">Membrane</keyword>
<organism evidence="2 3">
    <name type="scientific">Treponema peruense</name>
    <dbReference type="NCBI Taxonomy" id="2787628"/>
    <lineage>
        <taxon>Bacteria</taxon>
        <taxon>Pseudomonadati</taxon>
        <taxon>Spirochaetota</taxon>
        <taxon>Spirochaetia</taxon>
        <taxon>Spirochaetales</taxon>
        <taxon>Treponemataceae</taxon>
        <taxon>Treponema</taxon>
    </lineage>
</organism>
<gene>
    <name evidence="2" type="ORF">IWA51_08080</name>
</gene>
<proteinExistence type="predicted"/>
<dbReference type="Gene3D" id="1.20.1280.290">
    <property type="match status" value="1"/>
</dbReference>
<dbReference type="AlphaFoldDB" id="A0A7T3RBU9"/>
<protein>
    <recommendedName>
        <fullName evidence="4">PQ loop repeat-containing protein</fullName>
    </recommendedName>
</protein>
<accession>A0A7T3RBU9</accession>
<evidence type="ECO:0000313" key="2">
    <source>
        <dbReference type="EMBL" id="QQA00233.1"/>
    </source>
</evidence>
<dbReference type="EMBL" id="CP064936">
    <property type="protein sequence ID" value="QQA00233.1"/>
    <property type="molecule type" value="Genomic_DNA"/>
</dbReference>
<dbReference type="Proteomes" id="UP000595224">
    <property type="component" value="Chromosome"/>
</dbReference>
<dbReference type="RefSeq" id="WP_177528957.1">
    <property type="nucleotide sequence ID" value="NZ_CBCSHE010000001.1"/>
</dbReference>
<feature type="transmembrane region" description="Helical" evidence="1">
    <location>
        <begin position="37"/>
        <end position="54"/>
    </location>
</feature>
<keyword evidence="3" id="KW-1185">Reference proteome</keyword>
<evidence type="ECO:0008006" key="4">
    <source>
        <dbReference type="Google" id="ProtNLM"/>
    </source>
</evidence>
<feature type="transmembrane region" description="Helical" evidence="1">
    <location>
        <begin position="6"/>
        <end position="25"/>
    </location>
</feature>
<reference evidence="2 3" key="1">
    <citation type="submission" date="2020-11" db="EMBL/GenBank/DDBJ databases">
        <title>Treponema Peruensis nv. sp., first commensal Treponema isolated from human feces.</title>
        <authorList>
            <person name="Belkhou C."/>
            <person name="Raes J."/>
        </authorList>
    </citation>
    <scope>NUCLEOTIDE SEQUENCE [LARGE SCALE GENOMIC DNA]</scope>
    <source>
        <strain evidence="2 3">RCC2812</strain>
    </source>
</reference>
<keyword evidence="1" id="KW-1133">Transmembrane helix</keyword>
<name>A0A7T3RBU9_9SPIR</name>